<evidence type="ECO:0000313" key="3">
    <source>
        <dbReference type="Proteomes" id="UP000186817"/>
    </source>
</evidence>
<evidence type="ECO:0000313" key="2">
    <source>
        <dbReference type="EMBL" id="OLP93796.1"/>
    </source>
</evidence>
<gene>
    <name evidence="2" type="ORF">AK812_SmicGene24261</name>
</gene>
<evidence type="ECO:0000256" key="1">
    <source>
        <dbReference type="SAM" id="MobiDB-lite"/>
    </source>
</evidence>
<feature type="compositionally biased region" description="Polar residues" evidence="1">
    <location>
        <begin position="612"/>
        <end position="629"/>
    </location>
</feature>
<protein>
    <submittedName>
        <fullName evidence="2">Uncharacterized protein</fullName>
    </submittedName>
</protein>
<dbReference type="OrthoDB" id="410016at2759"/>
<proteinExistence type="predicted"/>
<dbReference type="AlphaFoldDB" id="A0A1Q9DF15"/>
<feature type="region of interest" description="Disordered" evidence="1">
    <location>
        <begin position="598"/>
        <end position="629"/>
    </location>
</feature>
<organism evidence="2 3">
    <name type="scientific">Symbiodinium microadriaticum</name>
    <name type="common">Dinoflagellate</name>
    <name type="synonym">Zooxanthella microadriatica</name>
    <dbReference type="NCBI Taxonomy" id="2951"/>
    <lineage>
        <taxon>Eukaryota</taxon>
        <taxon>Sar</taxon>
        <taxon>Alveolata</taxon>
        <taxon>Dinophyceae</taxon>
        <taxon>Suessiales</taxon>
        <taxon>Symbiodiniaceae</taxon>
        <taxon>Symbiodinium</taxon>
    </lineage>
</organism>
<name>A0A1Q9DF15_SYMMI</name>
<reference evidence="2 3" key="1">
    <citation type="submission" date="2016-02" db="EMBL/GenBank/DDBJ databases">
        <title>Genome analysis of coral dinoflagellate symbionts highlights evolutionary adaptations to a symbiotic lifestyle.</title>
        <authorList>
            <person name="Aranda M."/>
            <person name="Li Y."/>
            <person name="Liew Y.J."/>
            <person name="Baumgarten S."/>
            <person name="Simakov O."/>
            <person name="Wilson M."/>
            <person name="Piel J."/>
            <person name="Ashoor H."/>
            <person name="Bougouffa S."/>
            <person name="Bajic V.B."/>
            <person name="Ryu T."/>
            <person name="Ravasi T."/>
            <person name="Bayer T."/>
            <person name="Micklem G."/>
            <person name="Kim H."/>
            <person name="Bhak J."/>
            <person name="Lajeunesse T.C."/>
            <person name="Voolstra C.R."/>
        </authorList>
    </citation>
    <scope>NUCLEOTIDE SEQUENCE [LARGE SCALE GENOMIC DNA]</scope>
    <source>
        <strain evidence="2 3">CCMP2467</strain>
    </source>
</reference>
<keyword evidence="3" id="KW-1185">Reference proteome</keyword>
<accession>A0A1Q9DF15</accession>
<dbReference type="EMBL" id="LSRX01000569">
    <property type="protein sequence ID" value="OLP93796.1"/>
    <property type="molecule type" value="Genomic_DNA"/>
</dbReference>
<dbReference type="Proteomes" id="UP000186817">
    <property type="component" value="Unassembled WGS sequence"/>
</dbReference>
<comment type="caution">
    <text evidence="2">The sequence shown here is derived from an EMBL/GenBank/DDBJ whole genome shotgun (WGS) entry which is preliminary data.</text>
</comment>
<sequence length="629" mass="70497">MAEPLQHAVVDLVQDDTASSKKRRQSRTYDTPCEGFSRTVDVPEKDRALFATDIKLAAFKECCKEWMAGPYPGVEVGNLATPWTTGQELRSTCVCCEHTECHSRNGTAFQLRGKTVLSDDKARVQVELSAWKSGSCGQTPRVLRADSTQSSQATVAHRKGIQRAIGQLVESKESVTPSHVARKLAAEGAAAEGAATPVNAASLRYFTKKLSPEAAQAHKPSQRTARKQQIIEVSLEAWQEYVREHSDGTKNLKFLFTTPHGSFVATLPPMLRELSRLHEQGFLRELYLNADATFDVEVEGFKHLGTVRYHVVTAGVHRLLKTQGRNGQDLWRRSGFPVMVARHPTERPEVYGRCLTALTAELQRLRLPHVSQIGTDWAPGLGRVVQASMPRCVWVPDMDHMFKNMSKTNLVEENGETVRVPRLKSRDIRVVQKYMDMLAMLPTTSLFLVTMRVFLDRMKNGWQEVEFHDFFVKQYLYKASVPEATFGVQEVLSARWYYGCQSWAASFINDVAQGQVCSSCRPLLASKRFFLVSVYGDGQKKESRKNLRKQMGKGSVGKPDRMESPLVEQMWSHMQIKHLATLEEMLHQHGIIVETQVSPSQSEVHEAEKVSESSASTACGSVSFPQRAA</sequence>